<feature type="compositionally biased region" description="Basic residues" evidence="1">
    <location>
        <begin position="1"/>
        <end position="11"/>
    </location>
</feature>
<accession>A0A4D6HF02</accession>
<evidence type="ECO:0000256" key="1">
    <source>
        <dbReference type="SAM" id="MobiDB-lite"/>
    </source>
</evidence>
<keyword evidence="3" id="KW-1185">Reference proteome</keyword>
<evidence type="ECO:0000313" key="2">
    <source>
        <dbReference type="EMBL" id="QCC52115.1"/>
    </source>
</evidence>
<dbReference type="KEGG" id="hsn:DV733_13150"/>
<feature type="compositionally biased region" description="Low complexity" evidence="1">
    <location>
        <begin position="141"/>
        <end position="150"/>
    </location>
</feature>
<name>A0A4D6HF02_9EURY</name>
<feature type="compositionally biased region" description="Basic residues" evidence="1">
    <location>
        <begin position="151"/>
        <end position="161"/>
    </location>
</feature>
<feature type="region of interest" description="Disordered" evidence="1">
    <location>
        <begin position="134"/>
        <end position="173"/>
    </location>
</feature>
<reference evidence="2 3" key="1">
    <citation type="journal article" date="2019" name="Nat. Commun.">
        <title>A new type of DNA phosphorothioation-based antiviral system in archaea.</title>
        <authorList>
            <person name="Xiong L."/>
            <person name="Liu S."/>
            <person name="Chen S."/>
            <person name="Xiao Y."/>
            <person name="Zhu B."/>
            <person name="Gao Y."/>
            <person name="Zhang Y."/>
            <person name="Chen B."/>
            <person name="Luo J."/>
            <person name="Deng Z."/>
            <person name="Chen X."/>
            <person name="Wang L."/>
            <person name="Chen S."/>
        </authorList>
    </citation>
    <scope>NUCLEOTIDE SEQUENCE [LARGE SCALE GENOMIC DNA]</scope>
    <source>
        <strain evidence="2 3">CBA1105</strain>
    </source>
</reference>
<evidence type="ECO:0000313" key="3">
    <source>
        <dbReference type="Proteomes" id="UP000296706"/>
    </source>
</evidence>
<dbReference type="Proteomes" id="UP000296706">
    <property type="component" value="Chromosome"/>
</dbReference>
<feature type="region of interest" description="Disordered" evidence="1">
    <location>
        <begin position="1"/>
        <end position="29"/>
    </location>
</feature>
<proteinExistence type="predicted"/>
<protein>
    <submittedName>
        <fullName evidence="2">Uncharacterized protein</fullName>
    </submittedName>
</protein>
<gene>
    <name evidence="2" type="ORF">DV733_13150</name>
</gene>
<feature type="compositionally biased region" description="Basic and acidic residues" evidence="1">
    <location>
        <begin position="12"/>
        <end position="28"/>
    </location>
</feature>
<organism evidence="2 3">
    <name type="scientific">Halapricum salinum</name>
    <dbReference type="NCBI Taxonomy" id="1457250"/>
    <lineage>
        <taxon>Archaea</taxon>
        <taxon>Methanobacteriati</taxon>
        <taxon>Methanobacteriota</taxon>
        <taxon>Stenosarchaea group</taxon>
        <taxon>Halobacteria</taxon>
        <taxon>Halobacteriales</taxon>
        <taxon>Haloarculaceae</taxon>
        <taxon>Halapricum</taxon>
    </lineage>
</organism>
<dbReference type="EMBL" id="CP031310">
    <property type="protein sequence ID" value="QCC52115.1"/>
    <property type="molecule type" value="Genomic_DNA"/>
</dbReference>
<dbReference type="AlphaFoldDB" id="A0A4D6HF02"/>
<sequence length="317" mass="34321">MWGSHAPRRPTRGADRPSSDGSRDDDRLPLIPVAAQGGDVIGLCEFEKGVDGWQGADLVSVERVRGADRPGAVTSDSAALRFDADGVTTATITNERGARDADWIGHPYLTATVTAGDLAGTDAPIHASFRLVHDSHRAGRGRSSTSSPPRNRAHTGRGRAGRSREASLTSETFSVPQGQPVRLYWDLSGVDERVRDSVVRLELVCERADQPSSEGPYGRGGGIRGSITLEGVALSDSPDVIAAAKLQTHWQRLLAKYGDHVETVPEVKKPSVESGRFVFEDGETEYDFEILDDDGHVFRLASTTYRFEDGMAAIERR</sequence>